<dbReference type="CDD" id="cd01854">
    <property type="entry name" value="YjeQ_EngC"/>
    <property type="match status" value="1"/>
</dbReference>
<dbReference type="PROSITE" id="PS50936">
    <property type="entry name" value="ENGC_GTPASE"/>
    <property type="match status" value="1"/>
</dbReference>
<organism evidence="5">
    <name type="scientific">mine drainage metagenome</name>
    <dbReference type="NCBI Taxonomy" id="410659"/>
    <lineage>
        <taxon>unclassified sequences</taxon>
        <taxon>metagenomes</taxon>
        <taxon>ecological metagenomes</taxon>
    </lineage>
</organism>
<feature type="domain" description="EngC GTPase" evidence="3">
    <location>
        <begin position="81"/>
        <end position="226"/>
    </location>
</feature>
<protein>
    <submittedName>
        <fullName evidence="5">Putative GTPase EngC</fullName>
        <ecNumber evidence="5">3.6.1.-</ecNumber>
    </submittedName>
</protein>
<dbReference type="EC" id="3.6.1.-" evidence="5"/>
<reference evidence="5" key="1">
    <citation type="submission" date="2009-10" db="EMBL/GenBank/DDBJ databases">
        <title>Diversity of trophic interactions inside an arsenic-rich microbial ecosystem.</title>
        <authorList>
            <person name="Bertin P.N."/>
            <person name="Heinrich-Salmeron A."/>
            <person name="Pelletier E."/>
            <person name="Goulhen-Chollet F."/>
            <person name="Arsene-Ploetze F."/>
            <person name="Gallien S."/>
            <person name="Calteau A."/>
            <person name="Vallenet D."/>
            <person name="Casiot C."/>
            <person name="Chane-Woon-Ming B."/>
            <person name="Giloteaux L."/>
            <person name="Barakat M."/>
            <person name="Bonnefoy V."/>
            <person name="Bruneel O."/>
            <person name="Chandler M."/>
            <person name="Cleiss J."/>
            <person name="Duran R."/>
            <person name="Elbaz-Poulichet F."/>
            <person name="Fonknechten N."/>
            <person name="Lauga B."/>
            <person name="Mornico D."/>
            <person name="Ortet P."/>
            <person name="Schaeffer C."/>
            <person name="Siguier P."/>
            <person name="Alexander Thil Smith A."/>
            <person name="Van Dorsselaer A."/>
            <person name="Weissenbach J."/>
            <person name="Medigue C."/>
            <person name="Le Paslier D."/>
        </authorList>
    </citation>
    <scope>NUCLEOTIDE SEQUENCE</scope>
</reference>
<dbReference type="PANTHER" id="PTHR32120">
    <property type="entry name" value="SMALL RIBOSOMAL SUBUNIT BIOGENESIS GTPASE RSGA"/>
    <property type="match status" value="1"/>
</dbReference>
<dbReference type="InterPro" id="IPR004881">
    <property type="entry name" value="Ribosome_biogen_GTPase_RsgA"/>
</dbReference>
<dbReference type="InterPro" id="IPR012340">
    <property type="entry name" value="NA-bd_OB-fold"/>
</dbReference>
<dbReference type="PANTHER" id="PTHR32120:SF11">
    <property type="entry name" value="SMALL RIBOSOMAL SUBUNIT BIOGENESIS GTPASE RSGA 1, MITOCHONDRIAL-RELATED"/>
    <property type="match status" value="1"/>
</dbReference>
<keyword evidence="2" id="KW-0342">GTP-binding</keyword>
<dbReference type="SUPFAM" id="SSF50249">
    <property type="entry name" value="Nucleic acid-binding proteins"/>
    <property type="match status" value="1"/>
</dbReference>
<dbReference type="InterPro" id="IPR027417">
    <property type="entry name" value="P-loop_NTPase"/>
</dbReference>
<proteinExistence type="inferred from homology"/>
<evidence type="ECO:0000256" key="1">
    <source>
        <dbReference type="ARBA" id="ARBA00022741"/>
    </source>
</evidence>
<feature type="domain" description="CP-type G" evidence="4">
    <location>
        <begin position="70"/>
        <end position="228"/>
    </location>
</feature>
<evidence type="ECO:0000259" key="4">
    <source>
        <dbReference type="PROSITE" id="PS51721"/>
    </source>
</evidence>
<dbReference type="PROSITE" id="PS51721">
    <property type="entry name" value="G_CP"/>
    <property type="match status" value="1"/>
</dbReference>
<keyword evidence="1" id="KW-0547">Nucleotide-binding</keyword>
<dbReference type="EMBL" id="CABR01000112">
    <property type="protein sequence ID" value="CBI10908.1"/>
    <property type="molecule type" value="Genomic_DNA"/>
</dbReference>
<dbReference type="InterPro" id="IPR010914">
    <property type="entry name" value="RsgA_GTPase_dom"/>
</dbReference>
<dbReference type="Gene3D" id="1.10.40.50">
    <property type="entry name" value="Probable gtpase engc, domain 3"/>
    <property type="match status" value="1"/>
</dbReference>
<dbReference type="Gene3D" id="2.40.50.140">
    <property type="entry name" value="Nucleic acid-binding proteins"/>
    <property type="match status" value="1"/>
</dbReference>
<name>E6QUI5_9ZZZZ</name>
<dbReference type="NCBIfam" id="TIGR00157">
    <property type="entry name" value="ribosome small subunit-dependent GTPase A"/>
    <property type="match status" value="1"/>
</dbReference>
<dbReference type="AlphaFoldDB" id="E6QUI5"/>
<evidence type="ECO:0000313" key="5">
    <source>
        <dbReference type="EMBL" id="CBI10908.1"/>
    </source>
</evidence>
<dbReference type="GO" id="GO:0005525">
    <property type="term" value="F:GTP binding"/>
    <property type="evidence" value="ECO:0007669"/>
    <property type="project" value="UniProtKB-KW"/>
</dbReference>
<gene>
    <name evidence="5" type="ORF">CARN7_1711</name>
</gene>
<dbReference type="HAMAP" id="MF_01820">
    <property type="entry name" value="GTPase_RsgA"/>
    <property type="match status" value="1"/>
</dbReference>
<keyword evidence="5" id="KW-0378">Hydrolase</keyword>
<dbReference type="GO" id="GO:0003924">
    <property type="term" value="F:GTPase activity"/>
    <property type="evidence" value="ECO:0007669"/>
    <property type="project" value="InterPro"/>
</dbReference>
<dbReference type="SUPFAM" id="SSF52540">
    <property type="entry name" value="P-loop containing nucleoside triphosphate hydrolases"/>
    <property type="match status" value="1"/>
</dbReference>
<dbReference type="Pfam" id="PF03193">
    <property type="entry name" value="RsgA_GTPase"/>
    <property type="match status" value="1"/>
</dbReference>
<evidence type="ECO:0000256" key="2">
    <source>
        <dbReference type="ARBA" id="ARBA00023134"/>
    </source>
</evidence>
<sequence length="294" mass="32153">MSTPTQLTGLVTASYGRHYRVEIESGLNYQCVGRSKQSTLACGDRVVFTPTSLTQGVIHHGLPRNNLLYRSVAHRAKLIAANVDQIIIVVAPVPSFYELLLNRCLIAAQAENIPAIICVNKADLGTPAQQVRHALAAYESLGHRVISVSAHQDIHELSPLIQGKVSVFVGQSGMGKSSLINTLVPEARSTTQEISQALDSGKHTTTSASMYKLAQEGWLIDSPGMQVFGLKQIKARELDHHFLEFRPYLGQCRFNNCMHLNEPGCAIRTACEHGDIHPARIAAYLDILGELMHA</sequence>
<dbReference type="Gene3D" id="3.40.50.300">
    <property type="entry name" value="P-loop containing nucleotide triphosphate hydrolases"/>
    <property type="match status" value="1"/>
</dbReference>
<comment type="caution">
    <text evidence="5">The sequence shown here is derived from an EMBL/GenBank/DDBJ whole genome shotgun (WGS) entry which is preliminary data.</text>
</comment>
<evidence type="ECO:0000259" key="3">
    <source>
        <dbReference type="PROSITE" id="PS50936"/>
    </source>
</evidence>
<dbReference type="InterPro" id="IPR030378">
    <property type="entry name" value="G_CP_dom"/>
</dbReference>
<accession>E6QUI5</accession>